<accession>G0S9C6</accession>
<feature type="region of interest" description="Disordered" evidence="1">
    <location>
        <begin position="189"/>
        <end position="217"/>
    </location>
</feature>
<feature type="compositionally biased region" description="Polar residues" evidence="1">
    <location>
        <begin position="1"/>
        <end position="11"/>
    </location>
</feature>
<proteinExistence type="predicted"/>
<evidence type="ECO:0000313" key="3">
    <source>
        <dbReference type="Proteomes" id="UP000008066"/>
    </source>
</evidence>
<dbReference type="EMBL" id="GL988043">
    <property type="protein sequence ID" value="EGS20037.1"/>
    <property type="molecule type" value="Genomic_DNA"/>
</dbReference>
<feature type="region of interest" description="Disordered" evidence="1">
    <location>
        <begin position="1"/>
        <end position="95"/>
    </location>
</feature>
<protein>
    <submittedName>
        <fullName evidence="2">Uncharacterized protein</fullName>
    </submittedName>
</protein>
<dbReference type="HOGENOM" id="CLU_1272142_0_0_1"/>
<evidence type="ECO:0000313" key="2">
    <source>
        <dbReference type="EMBL" id="EGS20037.1"/>
    </source>
</evidence>
<feature type="compositionally biased region" description="Polar residues" evidence="1">
    <location>
        <begin position="24"/>
        <end position="52"/>
    </location>
</feature>
<gene>
    <name evidence="2" type="ORF">CTHT_0045350</name>
</gene>
<evidence type="ECO:0000256" key="1">
    <source>
        <dbReference type="SAM" id="MobiDB-lite"/>
    </source>
</evidence>
<dbReference type="RefSeq" id="XP_006694922.1">
    <property type="nucleotide sequence ID" value="XM_006694859.1"/>
</dbReference>
<keyword evidence="3" id="KW-1185">Reference proteome</keyword>
<reference evidence="2 3" key="1">
    <citation type="journal article" date="2011" name="Cell">
        <title>Insight into structure and assembly of the nuclear pore complex by utilizing the genome of a eukaryotic thermophile.</title>
        <authorList>
            <person name="Amlacher S."/>
            <person name="Sarges P."/>
            <person name="Flemming D."/>
            <person name="van Noort V."/>
            <person name="Kunze R."/>
            <person name="Devos D.P."/>
            <person name="Arumugam M."/>
            <person name="Bork P."/>
            <person name="Hurt E."/>
        </authorList>
    </citation>
    <scope>NUCLEOTIDE SEQUENCE [LARGE SCALE GENOMIC DNA]</scope>
    <source>
        <strain evidence="3">DSM 1495 / CBS 144.50 / IMI 039719</strain>
    </source>
</reference>
<dbReference type="Proteomes" id="UP000008066">
    <property type="component" value="Unassembled WGS sequence"/>
</dbReference>
<name>G0S9C6_CHATD</name>
<dbReference type="AlphaFoldDB" id="G0S9C6"/>
<feature type="compositionally biased region" description="Polar residues" evidence="1">
    <location>
        <begin position="74"/>
        <end position="90"/>
    </location>
</feature>
<organism evidence="3">
    <name type="scientific">Chaetomium thermophilum (strain DSM 1495 / CBS 144.50 / IMI 039719)</name>
    <name type="common">Thermochaetoides thermophila</name>
    <dbReference type="NCBI Taxonomy" id="759272"/>
    <lineage>
        <taxon>Eukaryota</taxon>
        <taxon>Fungi</taxon>
        <taxon>Dikarya</taxon>
        <taxon>Ascomycota</taxon>
        <taxon>Pezizomycotina</taxon>
        <taxon>Sordariomycetes</taxon>
        <taxon>Sordariomycetidae</taxon>
        <taxon>Sordariales</taxon>
        <taxon>Chaetomiaceae</taxon>
        <taxon>Thermochaetoides</taxon>
    </lineage>
</organism>
<dbReference type="KEGG" id="cthr:CTHT_0045350"/>
<sequence>MSSPSSVTQGSLRRRARVVNRSRQGQQPSASAASGNTETTLTANSTGATSVTKAGDRAAVDLPAASVQPESPVDVQSSTDTNVGAASSSRRPLPTIENDYIPQWGRELWHQRARERARAEELRRGKWSDESKTMLLAYLAKGYTIHEIADFEKRTPEECYREAHKIGKIYNDKALLNKLEAIKGNLEVTDDDEEGNGKNYWEVHGVSPGPNRGPGVA</sequence>
<dbReference type="GeneID" id="18258573"/>